<dbReference type="EMBL" id="FNSO01000004">
    <property type="protein sequence ID" value="SEC85499.1"/>
    <property type="molecule type" value="Genomic_DNA"/>
</dbReference>
<dbReference type="STRING" id="208445.SAMN04489727_5345"/>
<accession>A0A1H4VWK5</accession>
<evidence type="ECO:0000313" key="2">
    <source>
        <dbReference type="Proteomes" id="UP000199622"/>
    </source>
</evidence>
<sequence>MRGDWIHDWVRVEMEYRAGPRPLPVVRERPPAKSWKALWTALFPPRRVGVPHP</sequence>
<name>A0A1H4VWK5_9PSEU</name>
<dbReference type="RefSeq" id="WP_167384745.1">
    <property type="nucleotide sequence ID" value="NZ_FNSO01000004.1"/>
</dbReference>
<proteinExistence type="predicted"/>
<gene>
    <name evidence="1" type="ORF">SAMN04489727_5345</name>
</gene>
<reference evidence="2" key="1">
    <citation type="submission" date="2016-10" db="EMBL/GenBank/DDBJ databases">
        <authorList>
            <person name="Varghese N."/>
            <person name="Submissions S."/>
        </authorList>
    </citation>
    <scope>NUCLEOTIDE SEQUENCE [LARGE SCALE GENOMIC DNA]</scope>
    <source>
        <strain evidence="2">DSM 44544</strain>
    </source>
</reference>
<evidence type="ECO:0000313" key="1">
    <source>
        <dbReference type="EMBL" id="SEC85499.1"/>
    </source>
</evidence>
<protein>
    <submittedName>
        <fullName evidence="1">Uncharacterized protein</fullName>
    </submittedName>
</protein>
<organism evidence="1 2">
    <name type="scientific">Amycolatopsis tolypomycina</name>
    <dbReference type="NCBI Taxonomy" id="208445"/>
    <lineage>
        <taxon>Bacteria</taxon>
        <taxon>Bacillati</taxon>
        <taxon>Actinomycetota</taxon>
        <taxon>Actinomycetes</taxon>
        <taxon>Pseudonocardiales</taxon>
        <taxon>Pseudonocardiaceae</taxon>
        <taxon>Amycolatopsis</taxon>
    </lineage>
</organism>
<dbReference type="Proteomes" id="UP000199622">
    <property type="component" value="Unassembled WGS sequence"/>
</dbReference>
<dbReference type="AlphaFoldDB" id="A0A1H4VWK5"/>
<keyword evidence="2" id="KW-1185">Reference proteome</keyword>